<comment type="caution">
    <text evidence="16">The sequence shown here is derived from an EMBL/GenBank/DDBJ whole genome shotgun (WGS) entry which is preliminary data.</text>
</comment>
<dbReference type="GO" id="GO:0016020">
    <property type="term" value="C:membrane"/>
    <property type="evidence" value="ECO:0007669"/>
    <property type="project" value="UniProtKB-SubCell"/>
</dbReference>
<dbReference type="EMBL" id="JAUDFV010000147">
    <property type="protein sequence ID" value="KAL2720096.1"/>
    <property type="molecule type" value="Genomic_DNA"/>
</dbReference>
<protein>
    <recommendedName>
        <fullName evidence="9">Large ribosomal subunit protein eL6</fullName>
    </recommendedName>
    <alternativeName>
        <fullName evidence="10">60S ribosomal protein L6</fullName>
    </alternativeName>
</protein>
<dbReference type="PANTHER" id="PTHR46474">
    <property type="entry name" value="TWO PORE CALCIUM CHANNEL PROTEIN 1"/>
    <property type="match status" value="1"/>
</dbReference>
<comment type="subcellular location">
    <subcellularLocation>
        <location evidence="1">Membrane</location>
        <topology evidence="1">Multi-pass membrane protein</topology>
    </subcellularLocation>
</comment>
<keyword evidence="3 13" id="KW-0812">Transmembrane</keyword>
<dbReference type="Proteomes" id="UP001607302">
    <property type="component" value="Unassembled WGS sequence"/>
</dbReference>
<feature type="transmembrane region" description="Helical" evidence="13">
    <location>
        <begin position="520"/>
        <end position="539"/>
    </location>
</feature>
<evidence type="ECO:0000256" key="9">
    <source>
        <dbReference type="ARBA" id="ARBA00035233"/>
    </source>
</evidence>
<comment type="subunit">
    <text evidence="11">Component of the large ribosomal subunit. May bind IPO9 with low affinity.</text>
</comment>
<feature type="region of interest" description="Disordered" evidence="12">
    <location>
        <begin position="1"/>
        <end position="37"/>
    </location>
</feature>
<evidence type="ECO:0000256" key="3">
    <source>
        <dbReference type="ARBA" id="ARBA00022692"/>
    </source>
</evidence>
<feature type="transmembrane region" description="Helical" evidence="13">
    <location>
        <begin position="798"/>
        <end position="823"/>
    </location>
</feature>
<organism evidence="16 17">
    <name type="scientific">Vespula squamosa</name>
    <name type="common">Southern yellow jacket</name>
    <name type="synonym">Wasp</name>
    <dbReference type="NCBI Taxonomy" id="30214"/>
    <lineage>
        <taxon>Eukaryota</taxon>
        <taxon>Metazoa</taxon>
        <taxon>Ecdysozoa</taxon>
        <taxon>Arthropoda</taxon>
        <taxon>Hexapoda</taxon>
        <taxon>Insecta</taxon>
        <taxon>Pterygota</taxon>
        <taxon>Neoptera</taxon>
        <taxon>Endopterygota</taxon>
        <taxon>Hymenoptera</taxon>
        <taxon>Apocrita</taxon>
        <taxon>Aculeata</taxon>
        <taxon>Vespoidea</taxon>
        <taxon>Vespidae</taxon>
        <taxon>Vespinae</taxon>
        <taxon>Vespula</taxon>
    </lineage>
</organism>
<dbReference type="InterPro" id="IPR027359">
    <property type="entry name" value="Volt_channel_dom_sf"/>
</dbReference>
<feature type="compositionally biased region" description="Basic and acidic residues" evidence="12">
    <location>
        <begin position="1"/>
        <end position="11"/>
    </location>
</feature>
<feature type="transmembrane region" description="Helical" evidence="13">
    <location>
        <begin position="392"/>
        <end position="410"/>
    </location>
</feature>
<dbReference type="Pfam" id="PF03868">
    <property type="entry name" value="Ribosomal_L6e_N"/>
    <property type="match status" value="1"/>
</dbReference>
<feature type="region of interest" description="Disordered" evidence="12">
    <location>
        <begin position="207"/>
        <end position="227"/>
    </location>
</feature>
<evidence type="ECO:0000259" key="15">
    <source>
        <dbReference type="Pfam" id="PF03868"/>
    </source>
</evidence>
<dbReference type="Pfam" id="PF01159">
    <property type="entry name" value="Ribosomal_L6e"/>
    <property type="match status" value="1"/>
</dbReference>
<dbReference type="InterPro" id="IPR028801">
    <property type="entry name" value="TPC1_animal"/>
</dbReference>
<accession>A0ABD2AI69</accession>
<evidence type="ECO:0000256" key="5">
    <source>
        <dbReference type="ARBA" id="ARBA00022989"/>
    </source>
</evidence>
<feature type="transmembrane region" description="Helical" evidence="13">
    <location>
        <begin position="947"/>
        <end position="970"/>
    </location>
</feature>
<dbReference type="Gene3D" id="2.30.30.30">
    <property type="match status" value="1"/>
</dbReference>
<dbReference type="FunFam" id="1.10.287.70:FF:000062">
    <property type="entry name" value="Two pore calcium channel protein 1"/>
    <property type="match status" value="1"/>
</dbReference>
<evidence type="ECO:0000256" key="2">
    <source>
        <dbReference type="ARBA" id="ARBA00010592"/>
    </source>
</evidence>
<dbReference type="FunFam" id="2.30.30.30:FF:000014">
    <property type="entry name" value="60S ribosomal protein L6"/>
    <property type="match status" value="1"/>
</dbReference>
<name>A0ABD2AI69_VESSQ</name>
<feature type="transmembrane region" description="Helical" evidence="13">
    <location>
        <begin position="422"/>
        <end position="442"/>
    </location>
</feature>
<evidence type="ECO:0000256" key="1">
    <source>
        <dbReference type="ARBA" id="ARBA00004141"/>
    </source>
</evidence>
<evidence type="ECO:0000256" key="7">
    <source>
        <dbReference type="ARBA" id="ARBA00023274"/>
    </source>
</evidence>
<keyword evidence="17" id="KW-1185">Reference proteome</keyword>
<dbReference type="SUPFAM" id="SSF47473">
    <property type="entry name" value="EF-hand"/>
    <property type="match status" value="1"/>
</dbReference>
<sequence length="1100" mass="127906">MMSDTKKKSPEKTASAVTSTKKEGTKKPRKPRNYDLGNGVYRFSRSRMYHKKAIYKFLDKKTPKIIKLKKPLTGEKEIGGDKNGEKRVVLLKKRRANYPTADPITKRHAKKCFREHRRYVRPTLVPGTICILLAGLHKGKRVVFLKQLKTGLLLVTGPFLINGCPLRRINQNYVIATSTRIDLSGFKLPEHINDEYFKRKRDKRAKKEEGDIFSKKKEEYKPSDQRKADQKAVDKHIIEVIKKNQDKKLLFTYLSAMFGLRSSQADEYATNYQRFNNDTNQSLEQDISHGSTQKYGSMLSSPENHVRVSFNETENSNKINYKLYADGMDHSNVPEDTTIISQEEPLDIDMHWEMNYHEAAIFLEEGRNNEKFDSHPRHPEDLPAYLLVHNKWYYGLDLLTSLILLALAFVEEPAVSLFQMPVWAHSTIELFALITIGVELALKLRWIGWGTMLKHKRTMIKCITLAIMFLEAMVVLVRQSSHFRVTRALRPIFLVDTKYCGGVRRFIRQILLTLPPILDMLGLLLFFISVYTVLGYYMFSEMNRNFSTLENSFVSLFVLLTTANFPDVMMPSYSKNKWYAIYFVSYLSTMLYVMMNLMLAVVNETFTSAERDKFKKLYLHKRKACQHAFKLLVSKQNPDKMKFRQFEGLMRYYAPHKSTRDIVLMFRYMNISGSGALNSEEFLVVYDATMLQWEVEYSNIPWYHTAWQPLQMLCVGAHTAIKWSYFESLVYIIIIGNGIAMIIRLIQPSENLQISAHKFAACWDTLLFGSLFVSEALAKILGLGIKRYLSSGWNLFDLGASIMTLVAACGLILFPNTTFLVLFRPLRLLRLFKIKKRYRDVFGTLVILFPLMCSTAIVMLVLYYFFAIIGMELFAGYDMRNCCKNTTVEDFYKYSANESTALGYYYLNTFDNLIASSVTLFELTVVNNWFILMNAYAFTVGMYTRSYFMTFYLVTMIVLTIVVSSFLEAFRFRIQYKRSTSKHDEEKMLHEEVELRWDELQCIIEDVQLLENLRSLLVVGGTTLFIGSRPRTREVLQRKMYTNEITEWITEAKLEERQNDITVINNHVNSREGNDIPDSELILHRRSRSPHNLQERNVCT</sequence>
<feature type="transmembrane region" description="Helical" evidence="13">
    <location>
        <begin position="729"/>
        <end position="747"/>
    </location>
</feature>
<dbReference type="Pfam" id="PF00520">
    <property type="entry name" value="Ion_trans"/>
    <property type="match status" value="2"/>
</dbReference>
<keyword evidence="6 13" id="KW-0472">Membrane</keyword>
<evidence type="ECO:0000256" key="6">
    <source>
        <dbReference type="ARBA" id="ARBA00023136"/>
    </source>
</evidence>
<evidence type="ECO:0000313" key="17">
    <source>
        <dbReference type="Proteomes" id="UP001607302"/>
    </source>
</evidence>
<dbReference type="InterPro" id="IPR005821">
    <property type="entry name" value="Ion_trans_dom"/>
</dbReference>
<keyword evidence="7" id="KW-0687">Ribonucleoprotein</keyword>
<dbReference type="InterPro" id="IPR005568">
    <property type="entry name" value="Ribosomal_uL6_N"/>
</dbReference>
<feature type="domain" description="Ion transport" evidence="14">
    <location>
        <begin position="723"/>
        <end position="960"/>
    </location>
</feature>
<dbReference type="Gene3D" id="1.20.120.350">
    <property type="entry name" value="Voltage-gated potassium channels. Chain C"/>
    <property type="match status" value="1"/>
</dbReference>
<gene>
    <name evidence="16" type="ORF">V1478_010362</name>
</gene>
<evidence type="ECO:0000313" key="16">
    <source>
        <dbReference type="EMBL" id="KAL2720096.1"/>
    </source>
</evidence>
<dbReference type="InterPro" id="IPR014722">
    <property type="entry name" value="Rib_uL2_dom2"/>
</dbReference>
<comment type="function">
    <text evidence="8">Component of the large ribosomal subunit. The ribosome is a large ribonucleoprotein complex responsible for the synthesis of proteins in the cell.</text>
</comment>
<proteinExistence type="inferred from homology"/>
<dbReference type="PANTHER" id="PTHR46474:SF1">
    <property type="entry name" value="TWO PORE CHANNEL PROTEIN 1"/>
    <property type="match status" value="1"/>
</dbReference>
<dbReference type="InterPro" id="IPR008991">
    <property type="entry name" value="Translation_prot_SH3-like_sf"/>
</dbReference>
<feature type="transmembrane region" description="Helical" evidence="13">
    <location>
        <begin position="844"/>
        <end position="869"/>
    </location>
</feature>
<dbReference type="SUPFAM" id="SSF81324">
    <property type="entry name" value="Voltage-gated potassium channels"/>
    <property type="match status" value="2"/>
</dbReference>
<feature type="transmembrane region" description="Helical" evidence="13">
    <location>
        <begin position="579"/>
        <end position="602"/>
    </location>
</feature>
<keyword evidence="4" id="KW-0689">Ribosomal protein</keyword>
<dbReference type="AlphaFoldDB" id="A0ABD2AI69"/>
<evidence type="ECO:0000256" key="8">
    <source>
        <dbReference type="ARBA" id="ARBA00034092"/>
    </source>
</evidence>
<comment type="similarity">
    <text evidence="2">Belongs to the eukaryotic ribosomal protein eL6 family.</text>
</comment>
<feature type="transmembrane region" description="Helical" evidence="13">
    <location>
        <begin position="462"/>
        <end position="481"/>
    </location>
</feature>
<dbReference type="InterPro" id="IPR041997">
    <property type="entry name" value="Ribosomal_eL6_KOW"/>
</dbReference>
<evidence type="ECO:0000256" key="10">
    <source>
        <dbReference type="ARBA" id="ARBA00035351"/>
    </source>
</evidence>
<evidence type="ECO:0000256" key="4">
    <source>
        <dbReference type="ARBA" id="ARBA00022980"/>
    </source>
</evidence>
<feature type="domain" description="Large ribosomal subunit protein uL6 N-terminal" evidence="15">
    <location>
        <begin position="25"/>
        <end position="76"/>
    </location>
</feature>
<evidence type="ECO:0000256" key="13">
    <source>
        <dbReference type="SAM" id="Phobius"/>
    </source>
</evidence>
<keyword evidence="5 13" id="KW-1133">Transmembrane helix</keyword>
<feature type="domain" description="Ion transport" evidence="14">
    <location>
        <begin position="399"/>
        <end position="612"/>
    </location>
</feature>
<dbReference type="Gene3D" id="1.10.287.70">
    <property type="match status" value="2"/>
</dbReference>
<evidence type="ECO:0000259" key="14">
    <source>
        <dbReference type="Pfam" id="PF00520"/>
    </source>
</evidence>
<dbReference type="InterPro" id="IPR000915">
    <property type="entry name" value="60S_ribosomal_eL6"/>
</dbReference>
<evidence type="ECO:0000256" key="11">
    <source>
        <dbReference type="ARBA" id="ARBA00046388"/>
    </source>
</evidence>
<dbReference type="SUPFAM" id="SSF50104">
    <property type="entry name" value="Translation proteins SH3-like domain"/>
    <property type="match status" value="1"/>
</dbReference>
<dbReference type="InterPro" id="IPR011992">
    <property type="entry name" value="EF-hand-dom_pair"/>
</dbReference>
<reference evidence="16 17" key="1">
    <citation type="journal article" date="2024" name="Ann. Entomol. Soc. Am.">
        <title>Genomic analyses of the southern and eastern yellowjacket wasps (Hymenoptera: Vespidae) reveal evolutionary signatures of social life.</title>
        <authorList>
            <person name="Catto M.A."/>
            <person name="Caine P.B."/>
            <person name="Orr S.E."/>
            <person name="Hunt B.G."/>
            <person name="Goodisman M.A.D."/>
        </authorList>
    </citation>
    <scope>NUCLEOTIDE SEQUENCE [LARGE SCALE GENOMIC DNA]</scope>
    <source>
        <strain evidence="16">233</strain>
        <tissue evidence="16">Head and thorax</tissue>
    </source>
</reference>
<evidence type="ECO:0000256" key="12">
    <source>
        <dbReference type="SAM" id="MobiDB-lite"/>
    </source>
</evidence>
<dbReference type="CDD" id="cd13156">
    <property type="entry name" value="KOW_RPL6"/>
    <property type="match status" value="1"/>
</dbReference>
<dbReference type="GO" id="GO:1990904">
    <property type="term" value="C:ribonucleoprotein complex"/>
    <property type="evidence" value="ECO:0007669"/>
    <property type="project" value="UniProtKB-KW"/>
</dbReference>
<dbReference type="GO" id="GO:0005840">
    <property type="term" value="C:ribosome"/>
    <property type="evidence" value="ECO:0007669"/>
    <property type="project" value="UniProtKB-KW"/>
</dbReference>